<dbReference type="InterPro" id="IPR036625">
    <property type="entry name" value="E3-bd_dom_sf"/>
</dbReference>
<evidence type="ECO:0000256" key="2">
    <source>
        <dbReference type="SAM" id="MobiDB-lite"/>
    </source>
</evidence>
<dbReference type="InterPro" id="IPR024412">
    <property type="entry name" value="Lsr2_dim_dom"/>
</dbReference>
<dbReference type="KEGG" id="kra:Krad_2237"/>
<dbReference type="GO" id="GO:0003677">
    <property type="term" value="F:DNA binding"/>
    <property type="evidence" value="ECO:0007669"/>
    <property type="project" value="UniProtKB-KW"/>
</dbReference>
<dbReference type="Gene3D" id="4.10.320.10">
    <property type="entry name" value="E3-binding domain"/>
    <property type="match status" value="1"/>
</dbReference>
<dbReference type="Pfam" id="PF23359">
    <property type="entry name" value="Lsr2_DNA-bd"/>
    <property type="match status" value="1"/>
</dbReference>
<dbReference type="HOGENOM" id="CLU_1400839_0_0_11"/>
<dbReference type="AlphaFoldDB" id="A6WA79"/>
<evidence type="ECO:0000256" key="1">
    <source>
        <dbReference type="ARBA" id="ARBA00023125"/>
    </source>
</evidence>
<dbReference type="InterPro" id="IPR055370">
    <property type="entry name" value="Lsr2_DNA-bd"/>
</dbReference>
<accession>A6WA79</accession>
<evidence type="ECO:0000259" key="4">
    <source>
        <dbReference type="Pfam" id="PF23359"/>
    </source>
</evidence>
<dbReference type="Gene3D" id="3.30.60.230">
    <property type="entry name" value="Lsr2, dimerization domain"/>
    <property type="match status" value="1"/>
</dbReference>
<protein>
    <recommendedName>
        <fullName evidence="7">Lsr2-like protein</fullName>
    </recommendedName>
</protein>
<feature type="region of interest" description="Disordered" evidence="2">
    <location>
        <begin position="1"/>
        <end position="30"/>
    </location>
</feature>
<dbReference type="EMBL" id="CP000750">
    <property type="protein sequence ID" value="ABS03718.1"/>
    <property type="molecule type" value="Genomic_DNA"/>
</dbReference>
<gene>
    <name evidence="5" type="ordered locus">Krad_2237</name>
</gene>
<feature type="region of interest" description="Disordered" evidence="2">
    <location>
        <begin position="125"/>
        <end position="194"/>
    </location>
</feature>
<feature type="compositionally biased region" description="Pro residues" evidence="2">
    <location>
        <begin position="137"/>
        <end position="146"/>
    </location>
</feature>
<dbReference type="STRING" id="266940.Krad_2237"/>
<proteinExistence type="predicted"/>
<dbReference type="eggNOG" id="ENOG5032ZS1">
    <property type="taxonomic scope" value="Bacteria"/>
</dbReference>
<dbReference type="InterPro" id="IPR042261">
    <property type="entry name" value="Lsr2-like_dimerization"/>
</dbReference>
<evidence type="ECO:0000313" key="5">
    <source>
        <dbReference type="EMBL" id="ABS03718.1"/>
    </source>
</evidence>
<feature type="domain" description="Lsr2 DNA-binding" evidence="4">
    <location>
        <begin position="88"/>
        <end position="122"/>
    </location>
</feature>
<feature type="domain" description="Lsr2 dimerization" evidence="3">
    <location>
        <begin position="16"/>
        <end position="72"/>
    </location>
</feature>
<dbReference type="Pfam" id="PF11774">
    <property type="entry name" value="Lsr2"/>
    <property type="match status" value="1"/>
</dbReference>
<organism evidence="5 6">
    <name type="scientific">Kineococcus radiotolerans (strain ATCC BAA-149 / DSM 14245 / SRS30216)</name>
    <dbReference type="NCBI Taxonomy" id="266940"/>
    <lineage>
        <taxon>Bacteria</taxon>
        <taxon>Bacillati</taxon>
        <taxon>Actinomycetota</taxon>
        <taxon>Actinomycetes</taxon>
        <taxon>Kineosporiales</taxon>
        <taxon>Kineosporiaceae</taxon>
        <taxon>Kineococcus</taxon>
    </lineage>
</organism>
<dbReference type="Proteomes" id="UP000001116">
    <property type="component" value="Chromosome"/>
</dbReference>
<feature type="compositionally biased region" description="Polar residues" evidence="2">
    <location>
        <begin position="14"/>
        <end position="27"/>
    </location>
</feature>
<reference evidence="6" key="1">
    <citation type="journal article" date="2008" name="PLoS ONE">
        <title>Survival in nuclear waste, extreme resistance, and potential applications gleaned from the genome sequence of Kineococcus radiotolerans SRS30216.</title>
        <authorList>
            <person name="Bagwell C.E."/>
            <person name="Bhat S."/>
            <person name="Hawkins G.M."/>
            <person name="Smith B.W."/>
            <person name="Biswas T."/>
            <person name="Hoover T.R."/>
            <person name="Saunders E."/>
            <person name="Han C.S."/>
            <person name="Tsodikov O.V."/>
            <person name="Shimkets L.J."/>
        </authorList>
    </citation>
    <scope>NUCLEOTIDE SEQUENCE [LARGE SCALE GENOMIC DNA]</scope>
    <source>
        <strain evidence="6">ATCC BAA-149 / DSM 14245 / SRS30216</strain>
    </source>
</reference>
<keyword evidence="1" id="KW-0238">DNA-binding</keyword>
<evidence type="ECO:0008006" key="7">
    <source>
        <dbReference type="Google" id="ProtNLM"/>
    </source>
</evidence>
<name>A6WA79_KINRD</name>
<evidence type="ECO:0000313" key="6">
    <source>
        <dbReference type="Proteomes" id="UP000001116"/>
    </source>
</evidence>
<keyword evidence="6" id="KW-1185">Reference proteome</keyword>
<dbReference type="GO" id="GO:0016746">
    <property type="term" value="F:acyltransferase activity"/>
    <property type="evidence" value="ECO:0007669"/>
    <property type="project" value="InterPro"/>
</dbReference>
<evidence type="ECO:0000259" key="3">
    <source>
        <dbReference type="Pfam" id="PF11774"/>
    </source>
</evidence>
<sequence length="194" mass="21145">MRPMAAPGRLSPCPTATRTTTQLSDNIDGSPATERLTFTLDGDAHEIDLNADHARQLRASLDVFIQHARRTGAQTIGHRDNCKRTTLAPDHRIIRSWARTHGHRVTATGRISPTLLRAYQAAQLTPAELSPRRQAPPTRPPRPPAPTGKGPRACEELTGRWQAASDETGDEISRPRASDAVIDTTAGGRDPWST</sequence>